<sequence>MDWIKILSAVFIVAMLVFLWPRAGQMIRESRKGTINEWLWVGLLLLAVAAFVVFLMQSMHSTVV</sequence>
<keyword evidence="3" id="KW-1185">Reference proteome</keyword>
<dbReference type="STRING" id="555778.Hneap_0467"/>
<dbReference type="AlphaFoldDB" id="D0KY00"/>
<accession>D0KY00</accession>
<organism evidence="2 3">
    <name type="scientific">Halothiobacillus neapolitanus (strain ATCC 23641 / DSM 15147 / CIP 104769 / NCIMB 8539 / c2)</name>
    <name type="common">Thiobacillus neapolitanus</name>
    <dbReference type="NCBI Taxonomy" id="555778"/>
    <lineage>
        <taxon>Bacteria</taxon>
        <taxon>Pseudomonadati</taxon>
        <taxon>Pseudomonadota</taxon>
        <taxon>Gammaproteobacteria</taxon>
        <taxon>Chromatiales</taxon>
        <taxon>Halothiobacillaceae</taxon>
        <taxon>Halothiobacillus</taxon>
    </lineage>
</organism>
<keyword evidence="1" id="KW-0812">Transmembrane</keyword>
<evidence type="ECO:0000313" key="3">
    <source>
        <dbReference type="Proteomes" id="UP000009102"/>
    </source>
</evidence>
<keyword evidence="1" id="KW-1133">Transmembrane helix</keyword>
<feature type="transmembrane region" description="Helical" evidence="1">
    <location>
        <begin position="6"/>
        <end position="23"/>
    </location>
</feature>
<keyword evidence="1" id="KW-0472">Membrane</keyword>
<proteinExistence type="predicted"/>
<name>D0KY00_HALNC</name>
<evidence type="ECO:0000256" key="1">
    <source>
        <dbReference type="SAM" id="Phobius"/>
    </source>
</evidence>
<dbReference type="RefSeq" id="WP_012823359.1">
    <property type="nucleotide sequence ID" value="NC_013422.1"/>
</dbReference>
<dbReference type="Proteomes" id="UP000009102">
    <property type="component" value="Chromosome"/>
</dbReference>
<evidence type="ECO:0000313" key="2">
    <source>
        <dbReference type="EMBL" id="ACX95323.1"/>
    </source>
</evidence>
<dbReference type="EMBL" id="CP001801">
    <property type="protein sequence ID" value="ACX95323.1"/>
    <property type="molecule type" value="Genomic_DNA"/>
</dbReference>
<dbReference type="KEGG" id="hna:Hneap_0467"/>
<gene>
    <name evidence="2" type="ordered locus">Hneap_0467</name>
</gene>
<reference evidence="2 3" key="1">
    <citation type="submission" date="2009-10" db="EMBL/GenBank/DDBJ databases">
        <title>Complete sequence of Halothiobacillus neapolitanus c2.</title>
        <authorList>
            <consortium name="US DOE Joint Genome Institute"/>
            <person name="Lucas S."/>
            <person name="Copeland A."/>
            <person name="Lapidus A."/>
            <person name="Glavina del Rio T."/>
            <person name="Tice H."/>
            <person name="Bruce D."/>
            <person name="Goodwin L."/>
            <person name="Pitluck S."/>
            <person name="Davenport K."/>
            <person name="Brettin T."/>
            <person name="Detter J.C."/>
            <person name="Han C."/>
            <person name="Tapia R."/>
            <person name="Larimer F."/>
            <person name="Land M."/>
            <person name="Hauser L."/>
            <person name="Kyrpides N."/>
            <person name="Mikhailova N."/>
            <person name="Kerfeld C."/>
            <person name="Cannon G."/>
            <person name="Heinhort S."/>
        </authorList>
    </citation>
    <scope>NUCLEOTIDE SEQUENCE [LARGE SCALE GENOMIC DNA]</scope>
    <source>
        <strain evidence="3">ATCC 23641 / c2</strain>
    </source>
</reference>
<dbReference type="OrthoDB" id="7067542at2"/>
<dbReference type="HOGENOM" id="CLU_210266_0_0_6"/>
<feature type="transmembrane region" description="Helical" evidence="1">
    <location>
        <begin position="35"/>
        <end position="56"/>
    </location>
</feature>
<protein>
    <submittedName>
        <fullName evidence="2">Uncharacterized protein</fullName>
    </submittedName>
</protein>